<proteinExistence type="predicted"/>
<dbReference type="AlphaFoldDB" id="E3KXT1"/>
<reference evidence="3" key="2">
    <citation type="journal article" date="2011" name="Proc. Natl. Acad. Sci. U.S.A.">
        <title>Obligate biotrophy features unraveled by the genomic analysis of rust fungi.</title>
        <authorList>
            <person name="Duplessis S."/>
            <person name="Cuomo C.A."/>
            <person name="Lin Y.-C."/>
            <person name="Aerts A."/>
            <person name="Tisserant E."/>
            <person name="Veneault-Fourrey C."/>
            <person name="Joly D.L."/>
            <person name="Hacquard S."/>
            <person name="Amselem J."/>
            <person name="Cantarel B.L."/>
            <person name="Chiu R."/>
            <person name="Coutinho P.M."/>
            <person name="Feau N."/>
            <person name="Field M."/>
            <person name="Frey P."/>
            <person name="Gelhaye E."/>
            <person name="Goldberg J."/>
            <person name="Grabherr M.G."/>
            <person name="Kodira C.D."/>
            <person name="Kohler A."/>
            <person name="Kuees U."/>
            <person name="Lindquist E.A."/>
            <person name="Lucas S.M."/>
            <person name="Mago R."/>
            <person name="Mauceli E."/>
            <person name="Morin E."/>
            <person name="Murat C."/>
            <person name="Pangilinan J.L."/>
            <person name="Park R."/>
            <person name="Pearson M."/>
            <person name="Quesneville H."/>
            <person name="Rouhier N."/>
            <person name="Sakthikumar S."/>
            <person name="Salamov A.A."/>
            <person name="Schmutz J."/>
            <person name="Selles B."/>
            <person name="Shapiro H."/>
            <person name="Tanguay P."/>
            <person name="Tuskan G.A."/>
            <person name="Henrissat B."/>
            <person name="Van de Peer Y."/>
            <person name="Rouze P."/>
            <person name="Ellis J.G."/>
            <person name="Dodds P.N."/>
            <person name="Schein J.E."/>
            <person name="Zhong S."/>
            <person name="Hamelin R.C."/>
            <person name="Grigoriev I.V."/>
            <person name="Szabo L.J."/>
            <person name="Martin F."/>
        </authorList>
    </citation>
    <scope>NUCLEOTIDE SEQUENCE [LARGE SCALE GENOMIC DNA]</scope>
    <source>
        <strain evidence="3">CRL 75-36-700-3 / race SCCL</strain>
    </source>
</reference>
<dbReference type="GeneID" id="10546695"/>
<organism evidence="2 3">
    <name type="scientific">Puccinia graminis f. sp. tritici (strain CRL 75-36-700-3 / race SCCL)</name>
    <name type="common">Black stem rust fungus</name>
    <dbReference type="NCBI Taxonomy" id="418459"/>
    <lineage>
        <taxon>Eukaryota</taxon>
        <taxon>Fungi</taxon>
        <taxon>Dikarya</taxon>
        <taxon>Basidiomycota</taxon>
        <taxon>Pucciniomycotina</taxon>
        <taxon>Pucciniomycetes</taxon>
        <taxon>Pucciniales</taxon>
        <taxon>Pucciniaceae</taxon>
        <taxon>Puccinia</taxon>
    </lineage>
</organism>
<dbReference type="HOGENOM" id="CLU_016062_2_0_1"/>
<dbReference type="InParanoid" id="E3KXT1"/>
<feature type="compositionally biased region" description="Acidic residues" evidence="1">
    <location>
        <begin position="15"/>
        <end position="28"/>
    </location>
</feature>
<feature type="compositionally biased region" description="Polar residues" evidence="1">
    <location>
        <begin position="1"/>
        <end position="14"/>
    </location>
</feature>
<dbReference type="KEGG" id="pgr:PGTG_14984"/>
<evidence type="ECO:0008006" key="4">
    <source>
        <dbReference type="Google" id="ProtNLM"/>
    </source>
</evidence>
<gene>
    <name evidence="2" type="ORF">PGTG_14984</name>
</gene>
<feature type="compositionally biased region" description="Acidic residues" evidence="1">
    <location>
        <begin position="50"/>
        <end position="62"/>
    </location>
</feature>
<reference key="1">
    <citation type="submission" date="2007-01" db="EMBL/GenBank/DDBJ databases">
        <title>The Genome Sequence of Puccinia graminis f. sp. tritici Strain CRL 75-36-700-3.</title>
        <authorList>
            <consortium name="The Broad Institute Genome Sequencing Platform"/>
            <person name="Birren B."/>
            <person name="Lander E."/>
            <person name="Galagan J."/>
            <person name="Nusbaum C."/>
            <person name="Devon K."/>
            <person name="Cuomo C."/>
            <person name="Jaffe D."/>
            <person name="Butler J."/>
            <person name="Alvarez P."/>
            <person name="Gnerre S."/>
            <person name="Grabherr M."/>
            <person name="Mauceli E."/>
            <person name="Brockman W."/>
            <person name="Young S."/>
            <person name="LaButti K."/>
            <person name="Sykes S."/>
            <person name="DeCaprio D."/>
            <person name="Crawford M."/>
            <person name="Koehrsen M."/>
            <person name="Engels R."/>
            <person name="Montgomery P."/>
            <person name="Pearson M."/>
            <person name="Howarth C."/>
            <person name="Larson L."/>
            <person name="White J."/>
            <person name="Zeng Q."/>
            <person name="Kodira C."/>
            <person name="Yandava C."/>
            <person name="Alvarado L."/>
            <person name="O'Leary S."/>
            <person name="Szabo L."/>
            <person name="Dean R."/>
            <person name="Schein J."/>
        </authorList>
    </citation>
    <scope>NUCLEOTIDE SEQUENCE</scope>
    <source>
        <strain>CRL 75-36-700-3</strain>
    </source>
</reference>
<dbReference type="EMBL" id="DS178319">
    <property type="protein sequence ID" value="EFP89143.2"/>
    <property type="molecule type" value="Genomic_DNA"/>
</dbReference>
<accession>E3KXT1</accession>
<keyword evidence="3" id="KW-1185">Reference proteome</keyword>
<name>E3KXT1_PUCGT</name>
<evidence type="ECO:0000256" key="1">
    <source>
        <dbReference type="SAM" id="MobiDB-lite"/>
    </source>
</evidence>
<dbReference type="OrthoDB" id="2335006at2759"/>
<dbReference type="VEuPathDB" id="FungiDB:PGTG_14984"/>
<evidence type="ECO:0000313" key="2">
    <source>
        <dbReference type="EMBL" id="EFP89143.2"/>
    </source>
</evidence>
<evidence type="ECO:0000313" key="3">
    <source>
        <dbReference type="Proteomes" id="UP000008783"/>
    </source>
</evidence>
<feature type="region of interest" description="Disordered" evidence="1">
    <location>
        <begin position="1"/>
        <end position="62"/>
    </location>
</feature>
<dbReference type="RefSeq" id="XP_003333562.2">
    <property type="nucleotide sequence ID" value="XM_003333514.2"/>
</dbReference>
<protein>
    <recommendedName>
        <fullName evidence="4">GCM domain-containing protein</fullName>
    </recommendedName>
</protein>
<sequence length="568" mass="65708">MYNQEDQSEYSSNYDEPDWESDEEDSDANGDHIPEETGVPTGRLANWVSNEEDSDEDKGDEIDDVTGKKVFFLPTGNEVTFIDHDCTLDSEGYPLLPNGKTIFVKPPGVEITNWGEVGYTKKVGTEFRSKGLWKLRRVNCLGVIRCDQPGCRWAGSPPTGQICMKTWLEKHPKCRGLNGKCPGQARHVPCKNTIARFDTNTETGWSILRHYGTHKHPWPEAKKPDKLAKKKLKAEIAKNPKEGAFSLKIGKPSAPKDPFDSVLKIHPSLAHADQLRYHRRQMLTDLGIVPGKKGANIDDKFLIDMFQWNKCGLRIISAGFQEDAEHFTFQTEWMAKRLVARDIDHKVYSQGLVSDVTYRFFLNGYLLSTSMFCEELSRWIPVQLTWIRGLSENYYKIHFATLFRQFLKPDITKEERDVLVCNVVDFSAAQREGFVEAYWEVFGICDKKIVLGKLQGCHEHFWAQVTRVKKNRHIVMPDEENLFQSMFLALIKEPKKDDPTHEEKIDELRRRFPKARKWFDWWTMADVEAMLFPTRRAQEEDGPERSGQPTLTTNAQESLHWLYYMFRL</sequence>
<dbReference type="Proteomes" id="UP000008783">
    <property type="component" value="Unassembled WGS sequence"/>
</dbReference>